<protein>
    <recommendedName>
        <fullName evidence="2">ShKT domain-containing protein</fullName>
    </recommendedName>
</protein>
<dbReference type="InterPro" id="IPR003582">
    <property type="entry name" value="ShKT_dom"/>
</dbReference>
<sequence>MLRDFLCSVCCSSGGNLCLEAETRSPCSICPCCWYRSQGPMRQVGQRLEPFGAASTARRICACPHSDDNDRKCSFWAHVGECERIPAFMITMCPVSCGVCC</sequence>
<dbReference type="AlphaFoldDB" id="A0A085MG22"/>
<name>A0A085MG22_9BILA</name>
<dbReference type="EMBL" id="KL363195">
    <property type="protein sequence ID" value="KFD56168.1"/>
    <property type="molecule type" value="Genomic_DNA"/>
</dbReference>
<gene>
    <name evidence="3" type="ORF">M513_02946</name>
</gene>
<dbReference type="Proteomes" id="UP000030764">
    <property type="component" value="Unassembled WGS sequence"/>
</dbReference>
<keyword evidence="4" id="KW-1185">Reference proteome</keyword>
<feature type="domain" description="ShKT" evidence="2">
    <location>
        <begin position="63"/>
        <end position="100"/>
    </location>
</feature>
<evidence type="ECO:0000313" key="3">
    <source>
        <dbReference type="EMBL" id="KFD56168.1"/>
    </source>
</evidence>
<proteinExistence type="predicted"/>
<evidence type="ECO:0000313" key="4">
    <source>
        <dbReference type="Proteomes" id="UP000030764"/>
    </source>
</evidence>
<comment type="caution">
    <text evidence="1">Lacks conserved residue(s) required for the propagation of feature annotation.</text>
</comment>
<dbReference type="PROSITE" id="PS51670">
    <property type="entry name" value="SHKT"/>
    <property type="match status" value="1"/>
</dbReference>
<evidence type="ECO:0000256" key="1">
    <source>
        <dbReference type="PROSITE-ProRule" id="PRU01005"/>
    </source>
</evidence>
<accession>A0A085MG22</accession>
<reference evidence="3 4" key="1">
    <citation type="journal article" date="2014" name="Nat. Genet.">
        <title>Genome and transcriptome of the porcine whipworm Trichuris suis.</title>
        <authorList>
            <person name="Jex A.R."/>
            <person name="Nejsum P."/>
            <person name="Schwarz E.M."/>
            <person name="Hu L."/>
            <person name="Young N.D."/>
            <person name="Hall R.S."/>
            <person name="Korhonen P.K."/>
            <person name="Liao S."/>
            <person name="Thamsborg S."/>
            <person name="Xia J."/>
            <person name="Xu P."/>
            <person name="Wang S."/>
            <person name="Scheerlinck J.P."/>
            <person name="Hofmann A."/>
            <person name="Sternberg P.W."/>
            <person name="Wang J."/>
            <person name="Gasser R.B."/>
        </authorList>
    </citation>
    <scope>NUCLEOTIDE SEQUENCE [LARGE SCALE GENOMIC DNA]</scope>
    <source>
        <strain evidence="3">DCEP-RM93M</strain>
    </source>
</reference>
<organism evidence="3 4">
    <name type="scientific">Trichuris suis</name>
    <name type="common">pig whipworm</name>
    <dbReference type="NCBI Taxonomy" id="68888"/>
    <lineage>
        <taxon>Eukaryota</taxon>
        <taxon>Metazoa</taxon>
        <taxon>Ecdysozoa</taxon>
        <taxon>Nematoda</taxon>
        <taxon>Enoplea</taxon>
        <taxon>Dorylaimia</taxon>
        <taxon>Trichinellida</taxon>
        <taxon>Trichuridae</taxon>
        <taxon>Trichuris</taxon>
    </lineage>
</organism>
<evidence type="ECO:0000259" key="2">
    <source>
        <dbReference type="PROSITE" id="PS51670"/>
    </source>
</evidence>